<evidence type="ECO:0000313" key="16">
    <source>
        <dbReference type="Proteomes" id="UP000198775"/>
    </source>
</evidence>
<protein>
    <recommendedName>
        <fullName evidence="4 13">CRISPR-associated exonuclease Cas4</fullName>
        <ecNumber evidence="3 13">3.1.12.1</ecNumber>
    </recommendedName>
</protein>
<feature type="domain" description="DUF83" evidence="14">
    <location>
        <begin position="17"/>
        <end position="184"/>
    </location>
</feature>
<name>A0A1H8WKL4_9EURY</name>
<comment type="cofactor">
    <cofactor evidence="13">
        <name>Mg(2+)</name>
        <dbReference type="ChEBI" id="CHEBI:18420"/>
    </cofactor>
    <cofactor evidence="13">
        <name>Mn(2+)</name>
        <dbReference type="ChEBI" id="CHEBI:29035"/>
    </cofactor>
    <text evidence="13">Mg(2+) or Mn(2+) required for ssDNA cleavage activity.</text>
</comment>
<dbReference type="InterPro" id="IPR022765">
    <property type="entry name" value="Dna2/Cas4_DUF83"/>
</dbReference>
<keyword evidence="7 13" id="KW-0378">Hydrolase</keyword>
<keyword evidence="12 13" id="KW-0464">Manganese</keyword>
<evidence type="ECO:0000256" key="4">
    <source>
        <dbReference type="ARBA" id="ARBA00020049"/>
    </source>
</evidence>
<dbReference type="InterPro" id="IPR011604">
    <property type="entry name" value="PDDEXK-like_dom_sf"/>
</dbReference>
<evidence type="ECO:0000256" key="11">
    <source>
        <dbReference type="ARBA" id="ARBA00023118"/>
    </source>
</evidence>
<comment type="cofactor">
    <cofactor evidence="13">
        <name>iron-sulfur cluster</name>
        <dbReference type="ChEBI" id="CHEBI:30408"/>
    </cofactor>
</comment>
<evidence type="ECO:0000313" key="15">
    <source>
        <dbReference type="EMBL" id="SEP27628.1"/>
    </source>
</evidence>
<evidence type="ECO:0000259" key="14">
    <source>
        <dbReference type="Pfam" id="PF01930"/>
    </source>
</evidence>
<gene>
    <name evidence="15" type="ORF">SAMN05216388_10617</name>
</gene>
<dbReference type="GO" id="GO:0004527">
    <property type="term" value="F:exonuclease activity"/>
    <property type="evidence" value="ECO:0007669"/>
    <property type="project" value="UniProtKB-KW"/>
</dbReference>
<dbReference type="GO" id="GO:0046872">
    <property type="term" value="F:metal ion binding"/>
    <property type="evidence" value="ECO:0007669"/>
    <property type="project" value="UniProtKB-KW"/>
</dbReference>
<dbReference type="EMBL" id="FOCX01000061">
    <property type="protein sequence ID" value="SEP27628.1"/>
    <property type="molecule type" value="Genomic_DNA"/>
</dbReference>
<dbReference type="Proteomes" id="UP000198775">
    <property type="component" value="Unassembled WGS sequence"/>
</dbReference>
<proteinExistence type="inferred from homology"/>
<evidence type="ECO:0000256" key="7">
    <source>
        <dbReference type="ARBA" id="ARBA00022801"/>
    </source>
</evidence>
<dbReference type="GO" id="GO:0051536">
    <property type="term" value="F:iron-sulfur cluster binding"/>
    <property type="evidence" value="ECO:0007669"/>
    <property type="project" value="UniProtKB-KW"/>
</dbReference>
<dbReference type="PANTHER" id="PTHR36531:SF6">
    <property type="entry name" value="DNA REPLICATION ATP-DEPENDENT HELICASE_NUCLEASE DNA2"/>
    <property type="match status" value="1"/>
</dbReference>
<evidence type="ECO:0000256" key="6">
    <source>
        <dbReference type="ARBA" id="ARBA00022723"/>
    </source>
</evidence>
<dbReference type="InterPro" id="IPR051827">
    <property type="entry name" value="Cas4_exonuclease"/>
</dbReference>
<dbReference type="PANTHER" id="PTHR36531">
    <property type="entry name" value="CRISPR-ASSOCIATED EXONUCLEASE CAS4"/>
    <property type="match status" value="1"/>
</dbReference>
<dbReference type="Gene3D" id="3.90.320.10">
    <property type="match status" value="1"/>
</dbReference>
<dbReference type="AlphaFoldDB" id="A0A1H8WKL4"/>
<sequence>MMSGSSVADHDEIVHVSALNEYLYCPRRFYYQRYHDEIGTPYELVDGRSKHENAAHRGDWINEQYLCDTSLSLHGKIDIIESEDGVLTPIERKRAESGGYYTNDEIQLAAYCMLLSKAIGEPVNFGYIYLYSTDQRHSVRITEDHRQAVNQIVRKIQTMSVDEIPTLTDNPSKCEACSAREYCMPKETTMLEPDRAHGTGWEGEV</sequence>
<evidence type="ECO:0000256" key="8">
    <source>
        <dbReference type="ARBA" id="ARBA00022839"/>
    </source>
</evidence>
<evidence type="ECO:0000256" key="2">
    <source>
        <dbReference type="ARBA" id="ARBA00009189"/>
    </source>
</evidence>
<comment type="cofactor">
    <cofactor evidence="1">
        <name>[4Fe-4S] cluster</name>
        <dbReference type="ChEBI" id="CHEBI:49883"/>
    </cofactor>
</comment>
<reference evidence="16" key="1">
    <citation type="submission" date="2016-10" db="EMBL/GenBank/DDBJ databases">
        <authorList>
            <person name="Varghese N."/>
            <person name="Submissions S."/>
        </authorList>
    </citation>
    <scope>NUCLEOTIDE SEQUENCE [LARGE SCALE GENOMIC DNA]</scope>
    <source>
        <strain evidence="16">IBRC-M 10043</strain>
    </source>
</reference>
<keyword evidence="10 13" id="KW-0411">Iron-sulfur</keyword>
<keyword evidence="5 13" id="KW-0540">Nuclease</keyword>
<keyword evidence="11 13" id="KW-0051">Antiviral defense</keyword>
<comment type="similarity">
    <text evidence="2 13">Belongs to the CRISPR-associated exonuclease Cas4 family.</text>
</comment>
<evidence type="ECO:0000256" key="9">
    <source>
        <dbReference type="ARBA" id="ARBA00023004"/>
    </source>
</evidence>
<dbReference type="InterPro" id="IPR013343">
    <property type="entry name" value="CRISPR-assoc_prot_Cas4"/>
</dbReference>
<dbReference type="EC" id="3.1.12.1" evidence="3 13"/>
<evidence type="ECO:0000256" key="13">
    <source>
        <dbReference type="RuleBase" id="RU365022"/>
    </source>
</evidence>
<keyword evidence="9 13" id="KW-0408">Iron</keyword>
<evidence type="ECO:0000256" key="10">
    <source>
        <dbReference type="ARBA" id="ARBA00023014"/>
    </source>
</evidence>
<dbReference type="GO" id="GO:0051607">
    <property type="term" value="P:defense response to virus"/>
    <property type="evidence" value="ECO:0007669"/>
    <property type="project" value="UniProtKB-KW"/>
</dbReference>
<comment type="function">
    <text evidence="13">CRISPR (clustered regularly interspaced short palindromic repeat) is an adaptive immune system that provides protection against mobile genetic elements (viruses, transposable elements and conjugative plasmids). CRISPR clusters contain sequences complementary to antecedent mobile elements and target invading nucleic acids. CRISPR clusters are transcribed and processed into CRISPR RNA (crRNA).</text>
</comment>
<evidence type="ECO:0000256" key="5">
    <source>
        <dbReference type="ARBA" id="ARBA00022722"/>
    </source>
</evidence>
<evidence type="ECO:0000256" key="3">
    <source>
        <dbReference type="ARBA" id="ARBA00012768"/>
    </source>
</evidence>
<keyword evidence="16" id="KW-1185">Reference proteome</keyword>
<accession>A0A1H8WKL4</accession>
<dbReference type="NCBIfam" id="TIGR00372">
    <property type="entry name" value="cas4"/>
    <property type="match status" value="1"/>
</dbReference>
<dbReference type="Pfam" id="PF01930">
    <property type="entry name" value="Cas_Cas4"/>
    <property type="match status" value="1"/>
</dbReference>
<evidence type="ECO:0000256" key="12">
    <source>
        <dbReference type="ARBA" id="ARBA00023211"/>
    </source>
</evidence>
<organism evidence="15 16">
    <name type="scientific">Halorientalis persicus</name>
    <dbReference type="NCBI Taxonomy" id="1367881"/>
    <lineage>
        <taxon>Archaea</taxon>
        <taxon>Methanobacteriati</taxon>
        <taxon>Methanobacteriota</taxon>
        <taxon>Stenosarchaea group</taxon>
        <taxon>Halobacteria</taxon>
        <taxon>Halobacteriales</taxon>
        <taxon>Haloarculaceae</taxon>
        <taxon>Halorientalis</taxon>
    </lineage>
</organism>
<evidence type="ECO:0000256" key="1">
    <source>
        <dbReference type="ARBA" id="ARBA00001966"/>
    </source>
</evidence>
<keyword evidence="8 13" id="KW-0269">Exonuclease</keyword>
<keyword evidence="6 13" id="KW-0479">Metal-binding</keyword>